<evidence type="ECO:0000256" key="5">
    <source>
        <dbReference type="PROSITE-ProRule" id="PRU00283"/>
    </source>
</evidence>
<dbReference type="PROSITE" id="PS50067">
    <property type="entry name" value="KINESIN_MOTOR_2"/>
    <property type="match status" value="1"/>
</dbReference>
<feature type="region of interest" description="Disordered" evidence="7">
    <location>
        <begin position="1249"/>
        <end position="1269"/>
    </location>
</feature>
<feature type="region of interest" description="Disordered" evidence="7">
    <location>
        <begin position="1076"/>
        <end position="1100"/>
    </location>
</feature>
<feature type="compositionally biased region" description="Low complexity" evidence="7">
    <location>
        <begin position="1076"/>
        <end position="1087"/>
    </location>
</feature>
<dbReference type="InterPro" id="IPR001752">
    <property type="entry name" value="Kinesin_motor_dom"/>
</dbReference>
<comment type="caution">
    <text evidence="9">The sequence shown here is derived from an EMBL/GenBank/DDBJ whole genome shotgun (WGS) entry which is preliminary data.</text>
</comment>
<evidence type="ECO:0000256" key="7">
    <source>
        <dbReference type="SAM" id="MobiDB-lite"/>
    </source>
</evidence>
<feature type="region of interest" description="Disordered" evidence="7">
    <location>
        <begin position="1318"/>
        <end position="1343"/>
    </location>
</feature>
<keyword evidence="6" id="KW-0175">Coiled coil</keyword>
<evidence type="ECO:0000259" key="8">
    <source>
        <dbReference type="PROSITE" id="PS50067"/>
    </source>
</evidence>
<dbReference type="GO" id="GO:0005524">
    <property type="term" value="F:ATP binding"/>
    <property type="evidence" value="ECO:0007669"/>
    <property type="project" value="UniProtKB-UniRule"/>
</dbReference>
<name>A0A9W8H9J1_9FUNG</name>
<dbReference type="Pfam" id="PF00225">
    <property type="entry name" value="Kinesin"/>
    <property type="match status" value="2"/>
</dbReference>
<dbReference type="GO" id="GO:0003777">
    <property type="term" value="F:microtubule motor activity"/>
    <property type="evidence" value="ECO:0007669"/>
    <property type="project" value="InterPro"/>
</dbReference>
<keyword evidence="3 5" id="KW-0067">ATP-binding</keyword>
<dbReference type="InterPro" id="IPR036961">
    <property type="entry name" value="Kinesin_motor_dom_sf"/>
</dbReference>
<dbReference type="GO" id="GO:0005634">
    <property type="term" value="C:nucleus"/>
    <property type="evidence" value="ECO:0007669"/>
    <property type="project" value="TreeGrafter"/>
</dbReference>
<feature type="compositionally biased region" description="Basic residues" evidence="7">
    <location>
        <begin position="1"/>
        <end position="12"/>
    </location>
</feature>
<feature type="region of interest" description="Disordered" evidence="7">
    <location>
        <begin position="1384"/>
        <end position="1548"/>
    </location>
</feature>
<reference evidence="9" key="1">
    <citation type="submission" date="2022-07" db="EMBL/GenBank/DDBJ databases">
        <title>Phylogenomic reconstructions and comparative analyses of Kickxellomycotina fungi.</title>
        <authorList>
            <person name="Reynolds N.K."/>
            <person name="Stajich J.E."/>
            <person name="Barry K."/>
            <person name="Grigoriev I.V."/>
            <person name="Crous P."/>
            <person name="Smith M.E."/>
        </authorList>
    </citation>
    <scope>NUCLEOTIDE SEQUENCE</scope>
    <source>
        <strain evidence="9">NBRC 105414</strain>
    </source>
</reference>
<dbReference type="GO" id="GO:0008017">
    <property type="term" value="F:microtubule binding"/>
    <property type="evidence" value="ECO:0007669"/>
    <property type="project" value="InterPro"/>
</dbReference>
<keyword evidence="1" id="KW-0493">Microtubule</keyword>
<dbReference type="GO" id="GO:0007018">
    <property type="term" value="P:microtubule-based movement"/>
    <property type="evidence" value="ECO:0007669"/>
    <property type="project" value="InterPro"/>
</dbReference>
<gene>
    <name evidence="9" type="ORF">H4R18_003211</name>
</gene>
<proteinExistence type="inferred from homology"/>
<evidence type="ECO:0000313" key="10">
    <source>
        <dbReference type="Proteomes" id="UP001140217"/>
    </source>
</evidence>
<feature type="domain" description="Kinesin motor" evidence="8">
    <location>
        <begin position="116"/>
        <end position="636"/>
    </location>
</feature>
<dbReference type="GO" id="GO:0005871">
    <property type="term" value="C:kinesin complex"/>
    <property type="evidence" value="ECO:0007669"/>
    <property type="project" value="TreeGrafter"/>
</dbReference>
<dbReference type="PANTHER" id="PTHR24115:SF1008">
    <property type="entry name" value="KINESIN-LIKE PROTEIN SUBITO"/>
    <property type="match status" value="1"/>
</dbReference>
<feature type="region of interest" description="Disordered" evidence="7">
    <location>
        <begin position="341"/>
        <end position="410"/>
    </location>
</feature>
<comment type="similarity">
    <text evidence="5">Belongs to the TRAFAC class myosin-kinesin ATPase superfamily. Kinesin family.</text>
</comment>
<feature type="region of interest" description="Disordered" evidence="7">
    <location>
        <begin position="1"/>
        <end position="74"/>
    </location>
</feature>
<sequence length="1632" mass="173690">MPPRKAAGRKTARAGPEGGARSVRSQASAGSISADATDEEAGERRQGAGEARTPKRVAGGRPSTAAAAAAGTRQVFTPLHGRRYARGAVEVPGTPVSRTPFTARRAIADYEEARDPIKTYVRLKPADPALFAGALPRSVLQVVSDKEVEVVRGAGAGDEAVRERYLFAGVLPSLAKQPRVFEVCGLPVVGDLFAGYNTLLFSYGITNSGKTYTVQGTGANPGLLPRSVKAILDVLDARGLQGDFPIRPRYATQTEYCSDPRIVAPTFRIAPGEDAWVAGLEQDAPLGAARAAEMARRLGADDGGSGSDWVYQLYVSYFEVYNEMVYDLLDLSTLTTVHVRSPHPDDAQPAAVRAARSRVARGRRQGNNNNNNNNNSGNGNGNNGGGGARRRGGPGATAAGAGDDPDDPLSMSAAQIAGLARTALLLRSEGGRGNEAFVDGVTEVRVRSVRDLVRVLIHGQMRRSVHATGLNAGSSRSHALFQAKLVRVRRDAQIVPLSSVPSEAQASVRTMTVVDLAGSERAKRTLNQGDRLAEAGKINVSLMTLKKCLDVRRYNAALDPLADAQLVPYNESKVTRLFQPALEGGAKTIMVVCIDPYEHDPPEAPDPRRASGVVTSAQAAAETKNVLDFARVASSLVTAVRRVSTPPVARPDSDDDDDDEEDEIFFDTQPKPRRPRKRAGSVLRVDAGVQTDDAGSQTDDGPEPVAKRQRRGLGGDWQHPSPRPEAGQSAPRTPAAGRLRAPRQQQPMAAGGAEFSFEVPAERLAREGPVLLSQALAADGGAQAREVRRLREALGSAQAQLGALAGEREAEADELVAYAGALEAAVAELRAKYVAAQERVLRIEEETRAETSRFFIRRIAQLQAAAADRLHNELALSELKAAHKIDILSRLRTIRGLDSDDDDDGDGDGALDAAEVPTVSPRTALRRAVSRAASKKANKVTSVSAGENREIANLRTMVESLEAQVSSQATQLEMINQARAVDRSRNETLETALAEANCRATSLEAKLLRLSSAHSAEAELAITRAHEQERAEFLAQITMLKAQLRDAETHSMRARRKWETQELLPVQERLRMVMRASASGSQGAPPSTHGSGDAAEALERAERDRDNAWEWWTREQERNSQLCAQNDVLMREIRHLRGQLHDRAAREVVVHAESMSDSDDDSFCKVSLKSIDAISAINGGNPIGASIMDAAPSQSSFGASVMSGAKPMASLDRVLSKGRVLHRNINAKTFAAAAAASSAAATRDSADSFAASPDLLSPGAAEGRRQGRAKRVVSKVFHNLAPGSKRRDDPQLQRPYMAGRFATTDTAVGSYAKEILTFEDGRERSNTLDPADPSSADQPPHQSRLRSIVYSGPMIKHATGGVSVTFTSQEVHDLALGAAEPIPEQPEDEDLEDTHHHHHRRRGSSPLGTKRTREMAEPGSAAAVGASAAEAEGGAGDAESEYGESTGSADELPTPPAGGRSAEMLTSQSQSLPQSQSQSSLAGIPSVASLNSTVKKKRKLHAARTVTDIEAPDTRVASRSSGGGGGARLSMQRAAGHTPPAAAWMSSPSLCEPGAAAAAGRAAAQPQETKQPVLFTPVRARAGTHVDDLSPTARDDPHAAGSAAAAAAARDKQDSIFTTPMKMLSRLRNRKK</sequence>
<keyword evidence="10" id="KW-1185">Reference proteome</keyword>
<dbReference type="Proteomes" id="UP001140217">
    <property type="component" value="Unassembled WGS sequence"/>
</dbReference>
<protein>
    <recommendedName>
        <fullName evidence="8">Kinesin motor domain-containing protein</fullName>
    </recommendedName>
</protein>
<dbReference type="PRINTS" id="PR00380">
    <property type="entry name" value="KINESINHEAVY"/>
</dbReference>
<evidence type="ECO:0000256" key="2">
    <source>
        <dbReference type="ARBA" id="ARBA00022741"/>
    </source>
</evidence>
<feature type="region of interest" description="Disordered" evidence="7">
    <location>
        <begin position="1580"/>
        <end position="1632"/>
    </location>
</feature>
<dbReference type="GO" id="GO:0005874">
    <property type="term" value="C:microtubule"/>
    <property type="evidence" value="ECO:0007669"/>
    <property type="project" value="UniProtKB-KW"/>
</dbReference>
<feature type="region of interest" description="Disordered" evidence="7">
    <location>
        <begin position="1276"/>
        <end position="1295"/>
    </location>
</feature>
<evidence type="ECO:0000256" key="3">
    <source>
        <dbReference type="ARBA" id="ARBA00022840"/>
    </source>
</evidence>
<accession>A0A9W8H9J1</accession>
<dbReference type="OrthoDB" id="123929at2759"/>
<dbReference type="InterPro" id="IPR027640">
    <property type="entry name" value="Kinesin-like_fam"/>
</dbReference>
<keyword evidence="4 5" id="KW-0505">Motor protein</keyword>
<evidence type="ECO:0000256" key="6">
    <source>
        <dbReference type="SAM" id="Coils"/>
    </source>
</evidence>
<feature type="compositionally biased region" description="Low complexity" evidence="7">
    <location>
        <begin position="1467"/>
        <end position="1481"/>
    </location>
</feature>
<feature type="region of interest" description="Disordered" evidence="7">
    <location>
        <begin position="644"/>
        <end position="751"/>
    </location>
</feature>
<feature type="compositionally biased region" description="Acidic residues" evidence="7">
    <location>
        <begin position="653"/>
        <end position="665"/>
    </location>
</feature>
<dbReference type="PANTHER" id="PTHR24115">
    <property type="entry name" value="KINESIN-RELATED"/>
    <property type="match status" value="1"/>
</dbReference>
<dbReference type="Gene3D" id="3.40.850.10">
    <property type="entry name" value="Kinesin motor domain"/>
    <property type="match status" value="1"/>
</dbReference>
<feature type="compositionally biased region" description="Low complexity" evidence="7">
    <location>
        <begin position="1417"/>
        <end position="1432"/>
    </location>
</feature>
<evidence type="ECO:0000256" key="1">
    <source>
        <dbReference type="ARBA" id="ARBA00022701"/>
    </source>
</evidence>
<feature type="compositionally biased region" description="Low complexity" evidence="7">
    <location>
        <begin position="1599"/>
        <end position="1608"/>
    </location>
</feature>
<evidence type="ECO:0000313" key="9">
    <source>
        <dbReference type="EMBL" id="KAJ2780881.1"/>
    </source>
</evidence>
<feature type="compositionally biased region" description="Low complexity" evidence="7">
    <location>
        <begin position="365"/>
        <end position="377"/>
    </location>
</feature>
<keyword evidence="2 5" id="KW-0547">Nucleotide-binding</keyword>
<feature type="compositionally biased region" description="Basic residues" evidence="7">
    <location>
        <begin position="355"/>
        <end position="364"/>
    </location>
</feature>
<dbReference type="GO" id="GO:0016887">
    <property type="term" value="F:ATP hydrolysis activity"/>
    <property type="evidence" value="ECO:0007669"/>
    <property type="project" value="TreeGrafter"/>
</dbReference>
<feature type="coiled-coil region" evidence="6">
    <location>
        <begin position="819"/>
        <end position="846"/>
    </location>
</feature>
<feature type="compositionally biased region" description="Low complexity" evidence="7">
    <location>
        <begin position="1329"/>
        <end position="1340"/>
    </location>
</feature>
<dbReference type="EMBL" id="JANBUL010000122">
    <property type="protein sequence ID" value="KAJ2780881.1"/>
    <property type="molecule type" value="Genomic_DNA"/>
</dbReference>
<evidence type="ECO:0000256" key="4">
    <source>
        <dbReference type="ARBA" id="ARBA00023175"/>
    </source>
</evidence>
<feature type="binding site" evidence="5">
    <location>
        <begin position="204"/>
        <end position="211"/>
    </location>
    <ligand>
        <name>ATP</name>
        <dbReference type="ChEBI" id="CHEBI:30616"/>
    </ligand>
</feature>
<organism evidence="9 10">
    <name type="scientific">Coemansia javaensis</name>
    <dbReference type="NCBI Taxonomy" id="2761396"/>
    <lineage>
        <taxon>Eukaryota</taxon>
        <taxon>Fungi</taxon>
        <taxon>Fungi incertae sedis</taxon>
        <taxon>Zoopagomycota</taxon>
        <taxon>Kickxellomycotina</taxon>
        <taxon>Kickxellomycetes</taxon>
        <taxon>Kickxellales</taxon>
        <taxon>Kickxellaceae</taxon>
        <taxon>Coemansia</taxon>
    </lineage>
</organism>
<feature type="coiled-coil region" evidence="6">
    <location>
        <begin position="944"/>
        <end position="1013"/>
    </location>
</feature>
<dbReference type="SUPFAM" id="SSF52540">
    <property type="entry name" value="P-loop containing nucleoside triphosphate hydrolases"/>
    <property type="match status" value="1"/>
</dbReference>
<feature type="compositionally biased region" description="Basic and acidic residues" evidence="7">
    <location>
        <begin position="1584"/>
        <end position="1598"/>
    </location>
</feature>
<dbReference type="InterPro" id="IPR027417">
    <property type="entry name" value="P-loop_NTPase"/>
</dbReference>
<feature type="compositionally biased region" description="Gly residues" evidence="7">
    <location>
        <begin position="378"/>
        <end position="387"/>
    </location>
</feature>
<dbReference type="SMART" id="SM00129">
    <property type="entry name" value="KISc"/>
    <property type="match status" value="1"/>
</dbReference>